<dbReference type="OrthoDB" id="2548453at2"/>
<protein>
    <recommendedName>
        <fullName evidence="3">Class I SAM-dependent methyltransferase</fullName>
    </recommendedName>
</protein>
<proteinExistence type="predicted"/>
<evidence type="ECO:0008006" key="3">
    <source>
        <dbReference type="Google" id="ProtNLM"/>
    </source>
</evidence>
<accession>A0A5C8G1C4</accession>
<gene>
    <name evidence="1" type="ORF">EPJ67_09160</name>
</gene>
<dbReference type="Proteomes" id="UP000325013">
    <property type="component" value="Unassembled WGS sequence"/>
</dbReference>
<evidence type="ECO:0000313" key="1">
    <source>
        <dbReference type="EMBL" id="TXJ55726.1"/>
    </source>
</evidence>
<dbReference type="EMBL" id="SAYJ01000018">
    <property type="protein sequence ID" value="TXJ55726.1"/>
    <property type="molecule type" value="Genomic_DNA"/>
</dbReference>
<dbReference type="Gene3D" id="3.40.50.150">
    <property type="entry name" value="Vaccinia Virus protein VP39"/>
    <property type="match status" value="1"/>
</dbReference>
<name>A0A5C8G1C4_9SPIR</name>
<reference evidence="1 2" key="1">
    <citation type="journal article" date="1992" name="Lakartidningen">
        <title>[Penicillin V and not amoxicillin is the first choice preparation in acute otitis].</title>
        <authorList>
            <person name="Kamme C."/>
            <person name="Lundgren K."/>
            <person name="Prellner K."/>
        </authorList>
    </citation>
    <scope>NUCLEOTIDE SEQUENCE [LARGE SCALE GENOMIC DNA]</scope>
    <source>
        <strain evidence="1 2">PC2777IV</strain>
    </source>
</reference>
<sequence length="316" mass="37229">MNNYDIKKIIDDIVWWIQFKNLRNNIRKLLINNYAVNNKINELLNIMYNLHNEVNDIKNINYTNFNELNIIKNNLYYLNTKIINSFNAKENQFEKIYTVNNYNKPLICTSQLCNQEFFGLPLYQYWCNKILEKPHFRRKQWEFIYIIQTLYKNGCLEEGKKGLVFGVGKEPLPALFASMGCKILATDLDFNIEQSKGWIEANQHAQNDINKLNERNICPDKIFNKNVSFMPLDMNEIPDTLKDFYFNWSSCALEHIGGLENSINFIINNLKTLKSGGIAVHTTEYNLSSNEDTFLNPYNIIFRKKDILETVKILEE</sequence>
<comment type="caution">
    <text evidence="1">The sequence shown here is derived from an EMBL/GenBank/DDBJ whole genome shotgun (WGS) entry which is preliminary data.</text>
</comment>
<evidence type="ECO:0000313" key="2">
    <source>
        <dbReference type="Proteomes" id="UP000325013"/>
    </source>
</evidence>
<dbReference type="AlphaFoldDB" id="A0A5C8G1C4"/>
<dbReference type="InterPro" id="IPR029063">
    <property type="entry name" value="SAM-dependent_MTases_sf"/>
</dbReference>
<organism evidence="1 2">
    <name type="scientific">Brachyspira aalborgi</name>
    <dbReference type="NCBI Taxonomy" id="29522"/>
    <lineage>
        <taxon>Bacteria</taxon>
        <taxon>Pseudomonadati</taxon>
        <taxon>Spirochaetota</taxon>
        <taxon>Spirochaetia</taxon>
        <taxon>Brachyspirales</taxon>
        <taxon>Brachyspiraceae</taxon>
        <taxon>Brachyspira</taxon>
    </lineage>
</organism>
<dbReference type="RefSeq" id="WP_147529321.1">
    <property type="nucleotide sequence ID" value="NZ_SAYJ01000018.1"/>
</dbReference>